<keyword evidence="1" id="KW-0813">Transport</keyword>
<dbReference type="PANTHER" id="PTHR30097:SF4">
    <property type="entry name" value="SLR6042 PROTEIN"/>
    <property type="match status" value="1"/>
</dbReference>
<accession>A0A6S6SIL6</accession>
<proteinExistence type="predicted"/>
<feature type="signal peptide" evidence="2">
    <location>
        <begin position="1"/>
        <end position="19"/>
    </location>
</feature>
<keyword evidence="2" id="KW-0732">Signal</keyword>
<reference evidence="3" key="1">
    <citation type="submission" date="2020-01" db="EMBL/GenBank/DDBJ databases">
        <authorList>
            <person name="Meier V. D."/>
            <person name="Meier V D."/>
        </authorList>
    </citation>
    <scope>NUCLEOTIDE SEQUENCE</scope>
    <source>
        <strain evidence="3">HLG_WM_MAG_02</strain>
    </source>
</reference>
<dbReference type="PANTHER" id="PTHR30097">
    <property type="entry name" value="CATION EFFLUX SYSTEM PROTEIN CUSB"/>
    <property type="match status" value="1"/>
</dbReference>
<dbReference type="GO" id="GO:0015679">
    <property type="term" value="P:plasma membrane copper ion transport"/>
    <property type="evidence" value="ECO:0007669"/>
    <property type="project" value="TreeGrafter"/>
</dbReference>
<dbReference type="GO" id="GO:0030313">
    <property type="term" value="C:cell envelope"/>
    <property type="evidence" value="ECO:0007669"/>
    <property type="project" value="TreeGrafter"/>
</dbReference>
<organism evidence="3">
    <name type="scientific">uncultured Sulfurovum sp</name>
    <dbReference type="NCBI Taxonomy" id="269237"/>
    <lineage>
        <taxon>Bacteria</taxon>
        <taxon>Pseudomonadati</taxon>
        <taxon>Campylobacterota</taxon>
        <taxon>Epsilonproteobacteria</taxon>
        <taxon>Campylobacterales</taxon>
        <taxon>Sulfurovaceae</taxon>
        <taxon>Sulfurovum</taxon>
        <taxon>environmental samples</taxon>
    </lineage>
</organism>
<evidence type="ECO:0000313" key="3">
    <source>
        <dbReference type="EMBL" id="CAA6809968.1"/>
    </source>
</evidence>
<dbReference type="InterPro" id="IPR051909">
    <property type="entry name" value="MFP_Cation_Efflux"/>
</dbReference>
<name>A0A6S6SIL6_9BACT</name>
<sequence length="235" mass="26182">MTKLLLGLTLSLLLLEANSINLTAKQEQDWQIETAIPKVSSSLPLGECMSEVVTPPQHLHTITLPFEAQVKKLHVALYDSVKKGQLLAELTGKDWIEIQQQFIEERLELQQQQEVLNRKSRLCREGIIAKKECITANALYKAQKSKLSASKALLKGYGASDKLINRLSNKLKISQTIPVYAEVSGKVLKLNIQSGKSTVPSDALFIILKEGALWLQMDILAKKAMLLKKGQKVQI</sequence>
<feature type="chain" id="PRO_5028141010" evidence="2">
    <location>
        <begin position="20"/>
        <end position="235"/>
    </location>
</feature>
<evidence type="ECO:0000256" key="1">
    <source>
        <dbReference type="ARBA" id="ARBA00022448"/>
    </source>
</evidence>
<dbReference type="GO" id="GO:0060003">
    <property type="term" value="P:copper ion export"/>
    <property type="evidence" value="ECO:0007669"/>
    <property type="project" value="TreeGrafter"/>
</dbReference>
<protein>
    <submittedName>
        <fullName evidence="3">Uncharacterized protein</fullName>
    </submittedName>
</protein>
<dbReference type="Gene3D" id="2.40.50.100">
    <property type="match status" value="1"/>
</dbReference>
<evidence type="ECO:0000256" key="2">
    <source>
        <dbReference type="SAM" id="SignalP"/>
    </source>
</evidence>
<dbReference type="EMBL" id="CACVAZ010000062">
    <property type="protein sequence ID" value="CAA6809968.1"/>
    <property type="molecule type" value="Genomic_DNA"/>
</dbReference>
<feature type="non-terminal residue" evidence="3">
    <location>
        <position position="235"/>
    </location>
</feature>
<dbReference type="AlphaFoldDB" id="A0A6S6SIL6"/>
<gene>
    <name evidence="3" type="ORF">HELGO_WM37852</name>
</gene>